<protein>
    <submittedName>
        <fullName evidence="2">Uncharacterized protein</fullName>
    </submittedName>
</protein>
<dbReference type="EMBL" id="BARS01038571">
    <property type="protein sequence ID" value="GAG24132.1"/>
    <property type="molecule type" value="Genomic_DNA"/>
</dbReference>
<proteinExistence type="predicted"/>
<keyword evidence="1" id="KW-1133">Transmembrane helix</keyword>
<accession>X0WLN2</accession>
<dbReference type="AlphaFoldDB" id="X0WLN2"/>
<gene>
    <name evidence="2" type="ORF">S01H1_59009</name>
</gene>
<feature type="non-terminal residue" evidence="2">
    <location>
        <position position="48"/>
    </location>
</feature>
<evidence type="ECO:0000256" key="1">
    <source>
        <dbReference type="SAM" id="Phobius"/>
    </source>
</evidence>
<name>X0WLN2_9ZZZZ</name>
<keyword evidence="1" id="KW-0812">Transmembrane</keyword>
<comment type="caution">
    <text evidence="2">The sequence shown here is derived from an EMBL/GenBank/DDBJ whole genome shotgun (WGS) entry which is preliminary data.</text>
</comment>
<evidence type="ECO:0000313" key="2">
    <source>
        <dbReference type="EMBL" id="GAG24132.1"/>
    </source>
</evidence>
<reference evidence="2" key="1">
    <citation type="journal article" date="2014" name="Front. Microbiol.">
        <title>High frequency of phylogenetically diverse reductive dehalogenase-homologous genes in deep subseafloor sedimentary metagenomes.</title>
        <authorList>
            <person name="Kawai M."/>
            <person name="Futagami T."/>
            <person name="Toyoda A."/>
            <person name="Takaki Y."/>
            <person name="Nishi S."/>
            <person name="Hori S."/>
            <person name="Arai W."/>
            <person name="Tsubouchi T."/>
            <person name="Morono Y."/>
            <person name="Uchiyama I."/>
            <person name="Ito T."/>
            <person name="Fujiyama A."/>
            <person name="Inagaki F."/>
            <person name="Takami H."/>
        </authorList>
    </citation>
    <scope>NUCLEOTIDE SEQUENCE</scope>
    <source>
        <strain evidence="2">Expedition CK06-06</strain>
    </source>
</reference>
<organism evidence="2">
    <name type="scientific">marine sediment metagenome</name>
    <dbReference type="NCBI Taxonomy" id="412755"/>
    <lineage>
        <taxon>unclassified sequences</taxon>
        <taxon>metagenomes</taxon>
        <taxon>ecological metagenomes</taxon>
    </lineage>
</organism>
<sequence>MSSPWIYASTAAGFALTLLGAYVCLRWYSFWKRNYRGVLLTRGPYERV</sequence>
<keyword evidence="1" id="KW-0472">Membrane</keyword>
<feature type="transmembrane region" description="Helical" evidence="1">
    <location>
        <begin position="6"/>
        <end position="28"/>
    </location>
</feature>